<accession>A0ABU9HDG5</accession>
<dbReference type="Pfam" id="PF13478">
    <property type="entry name" value="XdhC_C"/>
    <property type="match status" value="1"/>
</dbReference>
<dbReference type="Proteomes" id="UP001366060">
    <property type="component" value="Unassembled WGS sequence"/>
</dbReference>
<name>A0ABU9HDG5_9GAMM</name>
<comment type="caution">
    <text evidence="3">The sequence shown here is derived from an EMBL/GenBank/DDBJ whole genome shotgun (WGS) entry which is preliminary data.</text>
</comment>
<dbReference type="EMBL" id="JBAKBA010000029">
    <property type="protein sequence ID" value="MEL0659952.1"/>
    <property type="molecule type" value="Genomic_DNA"/>
</dbReference>
<dbReference type="PANTHER" id="PTHR30388">
    <property type="entry name" value="ALDEHYDE OXIDOREDUCTASE MOLYBDENUM COFACTOR ASSEMBLY PROTEIN"/>
    <property type="match status" value="1"/>
</dbReference>
<evidence type="ECO:0000259" key="2">
    <source>
        <dbReference type="Pfam" id="PF13478"/>
    </source>
</evidence>
<evidence type="ECO:0000313" key="4">
    <source>
        <dbReference type="Proteomes" id="UP001366060"/>
    </source>
</evidence>
<proteinExistence type="predicted"/>
<keyword evidence="4" id="KW-1185">Reference proteome</keyword>
<feature type="domain" description="XdhC Rossmann" evidence="2">
    <location>
        <begin position="183"/>
        <end position="321"/>
    </location>
</feature>
<dbReference type="InterPro" id="IPR027051">
    <property type="entry name" value="XdhC_Rossmann_dom"/>
</dbReference>
<protein>
    <submittedName>
        <fullName evidence="3">XdhC family protein</fullName>
    </submittedName>
</protein>
<feature type="domain" description="XdhC- CoxI" evidence="1">
    <location>
        <begin position="18"/>
        <end position="79"/>
    </location>
</feature>
<dbReference type="PANTHER" id="PTHR30388:SF4">
    <property type="entry name" value="MOLYBDENUM COFACTOR INSERTION CHAPERONE PAOD"/>
    <property type="match status" value="1"/>
</dbReference>
<evidence type="ECO:0000259" key="1">
    <source>
        <dbReference type="Pfam" id="PF02625"/>
    </source>
</evidence>
<dbReference type="Gene3D" id="3.40.50.720">
    <property type="entry name" value="NAD(P)-binding Rossmann-like Domain"/>
    <property type="match status" value="1"/>
</dbReference>
<dbReference type="RefSeq" id="WP_341628457.1">
    <property type="nucleotide sequence ID" value="NZ_JBAKBA010000029.1"/>
</dbReference>
<evidence type="ECO:0000313" key="3">
    <source>
        <dbReference type="EMBL" id="MEL0659952.1"/>
    </source>
</evidence>
<gene>
    <name evidence="3" type="ORF">V6255_12470</name>
</gene>
<reference evidence="3 4" key="1">
    <citation type="submission" date="2024-02" db="EMBL/GenBank/DDBJ databases">
        <title>Bacteria isolated from the canopy kelp, Nereocystis luetkeana.</title>
        <authorList>
            <person name="Pfister C.A."/>
            <person name="Younker I.T."/>
            <person name="Light S.H."/>
        </authorList>
    </citation>
    <scope>NUCLEOTIDE SEQUENCE [LARGE SCALE GENOMIC DNA]</scope>
    <source>
        <strain evidence="3 4">TI.2.07</strain>
    </source>
</reference>
<sequence>MSHHIEDLLSQWNKFPNDKWVLAVITRIQGSSYRKTGAMMLFHSLGKSVGLVSGGCLEGDLLRHAQRAIQQDQAINITYDASDESDASYQLGCGGIVDLLLIPVTSENNYLHLQALMEKVTSTNCEYHLPLVKTGTPAASISANVIPINNKTDYNFSKSTYSTAKDDSDTTILQIPCRTRFHLAIFGGGLDAQPLAKMAIQLGWKVTVFDERSSYAHQHHFPDTHIIKQPISTLETKHLLDIDGVVVMQHNLSLDALAIKLISQSNQAYIALLGPLHRRDQVFSKANITLDDFKGFFSAPAGFNIGGELPESIALSILAECHAVFHKRTDLIS</sequence>
<dbReference type="InterPro" id="IPR003777">
    <property type="entry name" value="XdhC_CoxI"/>
</dbReference>
<dbReference type="InterPro" id="IPR052698">
    <property type="entry name" value="MoCofactor_Util/Proc"/>
</dbReference>
<dbReference type="Pfam" id="PF02625">
    <property type="entry name" value="XdhC_CoxI"/>
    <property type="match status" value="1"/>
</dbReference>
<organism evidence="3 4">
    <name type="scientific">Psychromonas arctica</name>
    <dbReference type="NCBI Taxonomy" id="168275"/>
    <lineage>
        <taxon>Bacteria</taxon>
        <taxon>Pseudomonadati</taxon>
        <taxon>Pseudomonadota</taxon>
        <taxon>Gammaproteobacteria</taxon>
        <taxon>Alteromonadales</taxon>
        <taxon>Psychromonadaceae</taxon>
        <taxon>Psychromonas</taxon>
    </lineage>
</organism>